<dbReference type="AlphaFoldDB" id="A0AAD7HU31"/>
<gene>
    <name evidence="1" type="ORF">B0H16DRAFT_1697482</name>
</gene>
<dbReference type="Proteomes" id="UP001215598">
    <property type="component" value="Unassembled WGS sequence"/>
</dbReference>
<evidence type="ECO:0000313" key="1">
    <source>
        <dbReference type="EMBL" id="KAJ7728377.1"/>
    </source>
</evidence>
<protein>
    <submittedName>
        <fullName evidence="1">Uncharacterized protein</fullName>
    </submittedName>
</protein>
<name>A0AAD7HU31_9AGAR</name>
<reference evidence="1" key="1">
    <citation type="submission" date="2023-03" db="EMBL/GenBank/DDBJ databases">
        <title>Massive genome expansion in bonnet fungi (Mycena s.s.) driven by repeated elements and novel gene families across ecological guilds.</title>
        <authorList>
            <consortium name="Lawrence Berkeley National Laboratory"/>
            <person name="Harder C.B."/>
            <person name="Miyauchi S."/>
            <person name="Viragh M."/>
            <person name="Kuo A."/>
            <person name="Thoen E."/>
            <person name="Andreopoulos B."/>
            <person name="Lu D."/>
            <person name="Skrede I."/>
            <person name="Drula E."/>
            <person name="Henrissat B."/>
            <person name="Morin E."/>
            <person name="Kohler A."/>
            <person name="Barry K."/>
            <person name="LaButti K."/>
            <person name="Morin E."/>
            <person name="Salamov A."/>
            <person name="Lipzen A."/>
            <person name="Mereny Z."/>
            <person name="Hegedus B."/>
            <person name="Baldrian P."/>
            <person name="Stursova M."/>
            <person name="Weitz H."/>
            <person name="Taylor A."/>
            <person name="Grigoriev I.V."/>
            <person name="Nagy L.G."/>
            <person name="Martin F."/>
            <person name="Kauserud H."/>
        </authorList>
    </citation>
    <scope>NUCLEOTIDE SEQUENCE</scope>
    <source>
        <strain evidence="1">CBHHK182m</strain>
    </source>
</reference>
<comment type="caution">
    <text evidence="1">The sequence shown here is derived from an EMBL/GenBank/DDBJ whole genome shotgun (WGS) entry which is preliminary data.</text>
</comment>
<sequence length="190" mass="20059">MVNVNKPQVGGAGRVEVKGKPWEGRRRSRRCSFYGRGELRGASASIFDGGDLVDFYGIDGDQMFGETVWCSHPNPDPSLPPTAPNNRHHAAALPARGAAVDVGLDEQGISGILGTGFSPWYAVAWRAAVAVLACPDVARGPESESPMAGSAPSDSGKAPYLRWGHISECMLGHGIAANCCLVFSAFKFSL</sequence>
<evidence type="ECO:0000313" key="2">
    <source>
        <dbReference type="Proteomes" id="UP001215598"/>
    </source>
</evidence>
<accession>A0AAD7HU31</accession>
<organism evidence="1 2">
    <name type="scientific">Mycena metata</name>
    <dbReference type="NCBI Taxonomy" id="1033252"/>
    <lineage>
        <taxon>Eukaryota</taxon>
        <taxon>Fungi</taxon>
        <taxon>Dikarya</taxon>
        <taxon>Basidiomycota</taxon>
        <taxon>Agaricomycotina</taxon>
        <taxon>Agaricomycetes</taxon>
        <taxon>Agaricomycetidae</taxon>
        <taxon>Agaricales</taxon>
        <taxon>Marasmiineae</taxon>
        <taxon>Mycenaceae</taxon>
        <taxon>Mycena</taxon>
    </lineage>
</organism>
<keyword evidence="2" id="KW-1185">Reference proteome</keyword>
<dbReference type="EMBL" id="JARKIB010000173">
    <property type="protein sequence ID" value="KAJ7728377.1"/>
    <property type="molecule type" value="Genomic_DNA"/>
</dbReference>
<proteinExistence type="predicted"/>